<feature type="domain" description="DUF3696" evidence="2">
    <location>
        <begin position="383"/>
        <end position="431"/>
    </location>
</feature>
<evidence type="ECO:0008006" key="7">
    <source>
        <dbReference type="Google" id="ProtNLM"/>
    </source>
</evidence>
<dbReference type="PIRSF" id="PIRSF034888">
    <property type="entry name" value="P-loop_UCP034888"/>
    <property type="match status" value="1"/>
</dbReference>
<dbReference type="PANTHER" id="PTHR43581:SF2">
    <property type="entry name" value="EXCINUCLEASE ATPASE SUBUNIT"/>
    <property type="match status" value="1"/>
</dbReference>
<organism evidence="5 6">
    <name type="scientific">Sorangium cellulosum</name>
    <name type="common">Polyangium cellulosum</name>
    <dbReference type="NCBI Taxonomy" id="56"/>
    <lineage>
        <taxon>Bacteria</taxon>
        <taxon>Pseudomonadati</taxon>
        <taxon>Myxococcota</taxon>
        <taxon>Polyangia</taxon>
        <taxon>Polyangiales</taxon>
        <taxon>Polyangiaceae</taxon>
        <taxon>Sorangium</taxon>
    </lineage>
</organism>
<evidence type="ECO:0000313" key="5">
    <source>
        <dbReference type="EMBL" id="KYF79573.1"/>
    </source>
</evidence>
<dbReference type="InterPro" id="IPR041685">
    <property type="entry name" value="AAA_GajA/Old/RecF-like"/>
</dbReference>
<dbReference type="Proteomes" id="UP000075515">
    <property type="component" value="Unassembled WGS sequence"/>
</dbReference>
<evidence type="ECO:0000259" key="2">
    <source>
        <dbReference type="Pfam" id="PF12476"/>
    </source>
</evidence>
<feature type="domain" description="Endonuclease GajA/Old nuclease/RecF-like AAA" evidence="3">
    <location>
        <begin position="1"/>
        <end position="49"/>
    </location>
</feature>
<accession>A0A150RHD8</accession>
<comment type="caution">
    <text evidence="5">The sequence shown here is derived from an EMBL/GenBank/DDBJ whole genome shotgun (WGS) entry which is preliminary data.</text>
</comment>
<name>A0A150RHD8_SORCE</name>
<feature type="region of interest" description="Disordered" evidence="1">
    <location>
        <begin position="201"/>
        <end position="220"/>
    </location>
</feature>
<dbReference type="Gene3D" id="3.40.50.300">
    <property type="entry name" value="P-loop containing nucleotide triphosphate hydrolases"/>
    <property type="match status" value="2"/>
</dbReference>
<dbReference type="SUPFAM" id="SSF52540">
    <property type="entry name" value="P-loop containing nucleoside triphosphate hydrolases"/>
    <property type="match status" value="1"/>
</dbReference>
<gene>
    <name evidence="5" type="ORF">BE18_31125</name>
</gene>
<dbReference type="InterPro" id="IPR014592">
    <property type="entry name" value="P-loop_UCP034888"/>
</dbReference>
<dbReference type="InterPro" id="IPR003959">
    <property type="entry name" value="ATPase_AAA_core"/>
</dbReference>
<evidence type="ECO:0000259" key="3">
    <source>
        <dbReference type="Pfam" id="PF13175"/>
    </source>
</evidence>
<dbReference type="AlphaFoldDB" id="A0A150RHD8"/>
<evidence type="ECO:0000259" key="4">
    <source>
        <dbReference type="Pfam" id="PF13304"/>
    </source>
</evidence>
<dbReference type="EMBL" id="JEMC01003648">
    <property type="protein sequence ID" value="KYF79573.1"/>
    <property type="molecule type" value="Genomic_DNA"/>
</dbReference>
<dbReference type="Pfam" id="PF13175">
    <property type="entry name" value="AAA_15"/>
    <property type="match status" value="1"/>
</dbReference>
<dbReference type="InterPro" id="IPR027417">
    <property type="entry name" value="P-loop_NTPase"/>
</dbReference>
<dbReference type="PANTHER" id="PTHR43581">
    <property type="entry name" value="ATP/GTP PHOSPHATASE"/>
    <property type="match status" value="1"/>
</dbReference>
<dbReference type="Pfam" id="PF12476">
    <property type="entry name" value="DUF3696"/>
    <property type="match status" value="1"/>
</dbReference>
<dbReference type="GO" id="GO:0016887">
    <property type="term" value="F:ATP hydrolysis activity"/>
    <property type="evidence" value="ECO:0007669"/>
    <property type="project" value="InterPro"/>
</dbReference>
<proteinExistence type="predicted"/>
<dbReference type="CDD" id="cd00267">
    <property type="entry name" value="ABC_ATPase"/>
    <property type="match status" value="1"/>
</dbReference>
<evidence type="ECO:0000256" key="1">
    <source>
        <dbReference type="SAM" id="MobiDB-lite"/>
    </source>
</evidence>
<protein>
    <recommendedName>
        <fullName evidence="7">ATPase AAA-type core domain-containing protein</fullName>
    </recommendedName>
</protein>
<sequence length="433" mass="47118">MLRSVLLEGFRSFEHPTAVRFAPLTILAGPNNAGKSSVIQAVLALAQSEQASSGDALLLSGAWCDLGRFDEVVSAGSPSDQRRFRIGLTGTTPEGLAVDTVWEFGSPEDEDSALTSASLLSLTYAFERRAGRAERRVTGFQWESDNPTDGYQGQAAGKAVFAHPGEFLILTIEEPEQHEVGRASQWDRPVREIRPSPLDASRTQYVGPFRSPPQPLYTPRTSMAGPPLGRYGEHTAELLFRHRTQRTDVTVPGQPHEDEGSPILSAINAWWSHLFDGSFALQIDAPARLGFTLSIDTPSAERLGLGQVGLGLSQALPIVTACLVSRPGDLLLIETPEAHLHPGAQHRLTSLFIELARKGRQVVIETHSEHLVTAAQIAVKEGLPPDDVAISFFSQEAGRTVVQEIELNQHGRALRWPPGFFDQAAVDLAELLR</sequence>
<evidence type="ECO:0000313" key="6">
    <source>
        <dbReference type="Proteomes" id="UP000075515"/>
    </source>
</evidence>
<dbReference type="Pfam" id="PF13304">
    <property type="entry name" value="AAA_21"/>
    <property type="match status" value="1"/>
</dbReference>
<reference evidence="5 6" key="1">
    <citation type="submission" date="2014-02" db="EMBL/GenBank/DDBJ databases">
        <title>The small core and large imbalanced accessory genome model reveals a collaborative survival strategy of Sorangium cellulosum strains in nature.</title>
        <authorList>
            <person name="Han K."/>
            <person name="Peng R."/>
            <person name="Blom J."/>
            <person name="Li Y.-Z."/>
        </authorList>
    </citation>
    <scope>NUCLEOTIDE SEQUENCE [LARGE SCALE GENOMIC DNA]</scope>
    <source>
        <strain evidence="5 6">So0149</strain>
    </source>
</reference>
<dbReference type="InterPro" id="IPR051396">
    <property type="entry name" value="Bact_Antivir_Def_Nuclease"/>
</dbReference>
<dbReference type="GO" id="GO:0005524">
    <property type="term" value="F:ATP binding"/>
    <property type="evidence" value="ECO:0007669"/>
    <property type="project" value="InterPro"/>
</dbReference>
<dbReference type="InterPro" id="IPR022532">
    <property type="entry name" value="DUF3696"/>
</dbReference>
<feature type="domain" description="ATPase AAA-type core" evidence="4">
    <location>
        <begin position="306"/>
        <end position="372"/>
    </location>
</feature>